<feature type="chain" id="PRO_5004753840" description="RING-type E3 ubiquitin transferase" evidence="17">
    <location>
        <begin position="22"/>
        <end position="380"/>
    </location>
</feature>
<keyword evidence="6 16" id="KW-0812">Transmembrane</keyword>
<evidence type="ECO:0000256" key="12">
    <source>
        <dbReference type="ARBA" id="ARBA00022989"/>
    </source>
</evidence>
<keyword evidence="11" id="KW-0862">Zinc</keyword>
<dbReference type="GO" id="GO:0030247">
    <property type="term" value="F:polysaccharide binding"/>
    <property type="evidence" value="ECO:0007669"/>
    <property type="project" value="InterPro"/>
</dbReference>
<dbReference type="EC" id="2.3.2.27" evidence="4"/>
<feature type="transmembrane region" description="Helical" evidence="16">
    <location>
        <begin position="240"/>
        <end position="261"/>
    </location>
</feature>
<dbReference type="OMA" id="PECGHCF"/>
<dbReference type="PANTHER" id="PTHR46279">
    <property type="entry name" value="RING/U-BOX SUPERFAMILY PROTEIN"/>
    <property type="match status" value="1"/>
</dbReference>
<evidence type="ECO:0000256" key="4">
    <source>
        <dbReference type="ARBA" id="ARBA00012483"/>
    </source>
</evidence>
<comment type="catalytic activity">
    <reaction evidence="1">
        <text>S-ubiquitinyl-[E2 ubiquitin-conjugating enzyme]-L-cysteine + [acceptor protein]-L-lysine = [E2 ubiquitin-conjugating enzyme]-L-cysteine + N(6)-ubiquitinyl-[acceptor protein]-L-lysine.</text>
        <dbReference type="EC" id="2.3.2.27"/>
    </reaction>
</comment>
<evidence type="ECO:0000256" key="14">
    <source>
        <dbReference type="ARBA" id="ARBA00024209"/>
    </source>
</evidence>
<evidence type="ECO:0000256" key="8">
    <source>
        <dbReference type="ARBA" id="ARBA00022729"/>
    </source>
</evidence>
<evidence type="ECO:0000256" key="3">
    <source>
        <dbReference type="ARBA" id="ARBA00004906"/>
    </source>
</evidence>
<reference evidence="20" key="1">
    <citation type="journal article" date="2014" name="Nat. Genet.">
        <title>A reference genome for common bean and genome-wide analysis of dual domestications.</title>
        <authorList>
            <person name="Schmutz J."/>
            <person name="McClean P.E."/>
            <person name="Mamidi S."/>
            <person name="Wu G.A."/>
            <person name="Cannon S.B."/>
            <person name="Grimwood J."/>
            <person name="Jenkins J."/>
            <person name="Shu S."/>
            <person name="Song Q."/>
            <person name="Chavarro C."/>
            <person name="Torres-Torres M."/>
            <person name="Geffroy V."/>
            <person name="Moghaddam S.M."/>
            <person name="Gao D."/>
            <person name="Abernathy B."/>
            <person name="Barry K."/>
            <person name="Blair M."/>
            <person name="Brick M.A."/>
            <person name="Chovatia M."/>
            <person name="Gepts P."/>
            <person name="Goodstein D.M."/>
            <person name="Gonzales M."/>
            <person name="Hellsten U."/>
            <person name="Hyten D.L."/>
            <person name="Jia G."/>
            <person name="Kelly J.D."/>
            <person name="Kudrna D."/>
            <person name="Lee R."/>
            <person name="Richard M.M."/>
            <person name="Miklas P.N."/>
            <person name="Osorno J.M."/>
            <person name="Rodrigues J."/>
            <person name="Thareau V."/>
            <person name="Urrea C.A."/>
            <person name="Wang M."/>
            <person name="Yu Y."/>
            <person name="Zhang M."/>
            <person name="Wing R.A."/>
            <person name="Cregan P.B."/>
            <person name="Rokhsar D.S."/>
            <person name="Jackson S.A."/>
        </authorList>
    </citation>
    <scope>NUCLEOTIDE SEQUENCE [LARGE SCALE GENOMIC DNA]</scope>
    <source>
        <strain evidence="20">cv. G19833</strain>
    </source>
</reference>
<comment type="pathway">
    <text evidence="3">Protein modification; protein ubiquitination.</text>
</comment>
<keyword evidence="5" id="KW-0808">Transferase</keyword>
<keyword evidence="12 16" id="KW-1133">Transmembrane helix</keyword>
<dbReference type="GO" id="GO:0008270">
    <property type="term" value="F:zinc ion binding"/>
    <property type="evidence" value="ECO:0007669"/>
    <property type="project" value="UniProtKB-KW"/>
</dbReference>
<evidence type="ECO:0000256" key="9">
    <source>
        <dbReference type="ARBA" id="ARBA00022771"/>
    </source>
</evidence>
<evidence type="ECO:0000256" key="17">
    <source>
        <dbReference type="SAM" id="SignalP"/>
    </source>
</evidence>
<keyword evidence="8 17" id="KW-0732">Signal</keyword>
<dbReference type="Gene3D" id="3.30.40.10">
    <property type="entry name" value="Zinc/RING finger domain, C3HC4 (zinc finger)"/>
    <property type="match status" value="1"/>
</dbReference>
<dbReference type="GO" id="GO:0016020">
    <property type="term" value="C:membrane"/>
    <property type="evidence" value="ECO:0007669"/>
    <property type="project" value="UniProtKB-SubCell"/>
</dbReference>
<dbReference type="SMR" id="V7AWE0"/>
<keyword evidence="9 15" id="KW-0863">Zinc-finger</keyword>
<dbReference type="EMBL" id="CM002296">
    <property type="protein sequence ID" value="ESW08541.1"/>
    <property type="molecule type" value="Genomic_DNA"/>
</dbReference>
<feature type="signal peptide" evidence="17">
    <location>
        <begin position="1"/>
        <end position="21"/>
    </location>
</feature>
<dbReference type="eggNOG" id="KOG0800">
    <property type="taxonomic scope" value="Eukaryota"/>
</dbReference>
<sequence length="380" mass="42090">MKIPNPILTFFILFNPLVVVAIIETCSDSICEGGEPLIRFPFLIKGKHAEPCGYPGFIVSCTQNQNAQTLLNLPNWGPLKIQTINYAAQQLWVNDPNNCLPKHLLSLNLSTSPFRAVYHQQFTFFNCSANLDNLVHRYRPIGCLSDSPNYVVFATPSTTVVRHLSSLCHLVARVNVPVQSPFYDQVKSSELGEDLRLSWDSPACGRCESRGGRCGFKSDDTFELDCSGIPSKGISRGGRYAIAICIGVPAMLCSFGVLSCICRWLKVGNHDGPWAHESVADFEALVGSRPTTVLGLDRPTIESYPKIVIGENRRLPKKGEKRCSICLSEYMPKETVKSIPECGHCFHAQCIDEWLPLNASCPICRTSPQKFPQPRARSSP</sequence>
<dbReference type="InterPro" id="IPR013083">
    <property type="entry name" value="Znf_RING/FYVE/PHD"/>
</dbReference>
<dbReference type="Pfam" id="PF13639">
    <property type="entry name" value="zf-RING_2"/>
    <property type="match status" value="1"/>
</dbReference>
<evidence type="ECO:0000256" key="1">
    <source>
        <dbReference type="ARBA" id="ARBA00000900"/>
    </source>
</evidence>
<dbReference type="InterPro" id="IPR001841">
    <property type="entry name" value="Znf_RING"/>
</dbReference>
<dbReference type="Proteomes" id="UP000000226">
    <property type="component" value="Chromosome 9"/>
</dbReference>
<comment type="similarity">
    <text evidence="14">Belongs to the RING-type zinc finger family. ATL subfamily.</text>
</comment>
<gene>
    <name evidence="19" type="ORF">PHAVU_009G054000g</name>
</gene>
<dbReference type="PhylomeDB" id="V7AWE0"/>
<dbReference type="SUPFAM" id="SSF57850">
    <property type="entry name" value="RING/U-box"/>
    <property type="match status" value="1"/>
</dbReference>
<evidence type="ECO:0000256" key="5">
    <source>
        <dbReference type="ARBA" id="ARBA00022679"/>
    </source>
</evidence>
<protein>
    <recommendedName>
        <fullName evidence="4">RING-type E3 ubiquitin transferase</fullName>
        <ecNumber evidence="4">2.3.2.27</ecNumber>
    </recommendedName>
</protein>
<keyword evidence="13 16" id="KW-0472">Membrane</keyword>
<evidence type="ECO:0000256" key="16">
    <source>
        <dbReference type="SAM" id="Phobius"/>
    </source>
</evidence>
<keyword evidence="7" id="KW-0479">Metal-binding</keyword>
<dbReference type="PROSITE" id="PS50089">
    <property type="entry name" value="ZF_RING_2"/>
    <property type="match status" value="1"/>
</dbReference>
<evidence type="ECO:0000256" key="7">
    <source>
        <dbReference type="ARBA" id="ARBA00022723"/>
    </source>
</evidence>
<evidence type="ECO:0000313" key="20">
    <source>
        <dbReference type="Proteomes" id="UP000000226"/>
    </source>
</evidence>
<dbReference type="PANTHER" id="PTHR46279:SF10">
    <property type="entry name" value="RING-TYPE E3 UBIQUITIN TRANSFERASE"/>
    <property type="match status" value="1"/>
</dbReference>
<evidence type="ECO:0000256" key="10">
    <source>
        <dbReference type="ARBA" id="ARBA00022786"/>
    </source>
</evidence>
<evidence type="ECO:0000256" key="6">
    <source>
        <dbReference type="ARBA" id="ARBA00022692"/>
    </source>
</evidence>
<comment type="subcellular location">
    <subcellularLocation>
        <location evidence="2">Membrane</location>
        <topology evidence="2">Single-pass membrane protein</topology>
    </subcellularLocation>
</comment>
<dbReference type="GO" id="GO:0061630">
    <property type="term" value="F:ubiquitin protein ligase activity"/>
    <property type="evidence" value="ECO:0007669"/>
    <property type="project" value="UniProtKB-EC"/>
</dbReference>
<feature type="domain" description="RING-type" evidence="18">
    <location>
        <begin position="323"/>
        <end position="365"/>
    </location>
</feature>
<organism evidence="19 20">
    <name type="scientific">Phaseolus vulgaris</name>
    <name type="common">Kidney bean</name>
    <name type="synonym">French bean</name>
    <dbReference type="NCBI Taxonomy" id="3885"/>
    <lineage>
        <taxon>Eukaryota</taxon>
        <taxon>Viridiplantae</taxon>
        <taxon>Streptophyta</taxon>
        <taxon>Embryophyta</taxon>
        <taxon>Tracheophyta</taxon>
        <taxon>Spermatophyta</taxon>
        <taxon>Magnoliopsida</taxon>
        <taxon>eudicotyledons</taxon>
        <taxon>Gunneridae</taxon>
        <taxon>Pentapetalae</taxon>
        <taxon>rosids</taxon>
        <taxon>fabids</taxon>
        <taxon>Fabales</taxon>
        <taxon>Fabaceae</taxon>
        <taxon>Papilionoideae</taxon>
        <taxon>50 kb inversion clade</taxon>
        <taxon>NPAAA clade</taxon>
        <taxon>indigoferoid/millettioid clade</taxon>
        <taxon>Phaseoleae</taxon>
        <taxon>Phaseolus</taxon>
    </lineage>
</organism>
<proteinExistence type="inferred from homology"/>
<keyword evidence="20" id="KW-1185">Reference proteome</keyword>
<accession>V7AWE0</accession>
<dbReference type="GO" id="GO:0004674">
    <property type="term" value="F:protein serine/threonine kinase activity"/>
    <property type="evidence" value="ECO:0007669"/>
    <property type="project" value="UniProtKB-EC"/>
</dbReference>
<dbReference type="OrthoDB" id="8062037at2759"/>
<evidence type="ECO:0000256" key="11">
    <source>
        <dbReference type="ARBA" id="ARBA00022833"/>
    </source>
</evidence>
<evidence type="ECO:0000256" key="15">
    <source>
        <dbReference type="PROSITE-ProRule" id="PRU00175"/>
    </source>
</evidence>
<dbReference type="InterPro" id="IPR046948">
    <property type="entry name" value="ATL20-22-like"/>
</dbReference>
<name>V7AWE0_PHAVU</name>
<evidence type="ECO:0000259" key="18">
    <source>
        <dbReference type="PROSITE" id="PS50089"/>
    </source>
</evidence>
<evidence type="ECO:0000256" key="2">
    <source>
        <dbReference type="ARBA" id="ARBA00004167"/>
    </source>
</evidence>
<keyword evidence="10" id="KW-0833">Ubl conjugation pathway</keyword>
<dbReference type="AlphaFoldDB" id="V7AWE0"/>
<dbReference type="Gramene" id="ESW08541">
    <property type="protein sequence ID" value="ESW08541"/>
    <property type="gene ID" value="PHAVU_009G054000g"/>
</dbReference>
<dbReference type="CDD" id="cd16461">
    <property type="entry name" value="RING-H2_EL5-like"/>
    <property type="match status" value="1"/>
</dbReference>
<dbReference type="SMART" id="SM00184">
    <property type="entry name" value="RING"/>
    <property type="match status" value="1"/>
</dbReference>
<evidence type="ECO:0000313" key="19">
    <source>
        <dbReference type="EMBL" id="ESW08541.1"/>
    </source>
</evidence>
<dbReference type="InterPro" id="IPR025287">
    <property type="entry name" value="WAK_GUB"/>
</dbReference>
<dbReference type="Pfam" id="PF13947">
    <property type="entry name" value="GUB_WAK_bind"/>
    <property type="match status" value="1"/>
</dbReference>
<evidence type="ECO:0000256" key="13">
    <source>
        <dbReference type="ARBA" id="ARBA00023136"/>
    </source>
</evidence>